<keyword evidence="1" id="KW-1133">Transmembrane helix</keyword>
<feature type="transmembrane region" description="Helical" evidence="1">
    <location>
        <begin position="464"/>
        <end position="482"/>
    </location>
</feature>
<dbReference type="EMBL" id="JACRDE010000327">
    <property type="protein sequence ID" value="MBI5250276.1"/>
    <property type="molecule type" value="Genomic_DNA"/>
</dbReference>
<feature type="transmembrane region" description="Helical" evidence="1">
    <location>
        <begin position="232"/>
        <end position="251"/>
    </location>
</feature>
<gene>
    <name evidence="2" type="ORF">HY912_12345</name>
</gene>
<sequence>MRTLLREKNPFEEQRSCAIVQRSSARSNERLSLPVNLCRILMFRVRNRLGSQTVGQRPIILVVARAGRRFASGYRNLGFAESILGKRGIWIVRIGFWTTGILAGAVLTYTTRFFLNTDGVNYIELGEAFNVRGWPGLVNLTTSPAYAFLLGSVQELLHTNPTNELTQLKVVNFVGLLLAMVGCEMFVWQVQRHMDQAEQNGELLLHRPVMLLLIYGTFLVAALVWVKVRTIAPELFVFALVLAAMTVILRIRQAPAEHCTSWLLGVTMGIGYLTKSFFLPFSAVFLFLAGLCAGSLKKAIFTISVGISVMLLIGAPLMFGLTNKIGRFSYGEAGNFNYAKLVSGRGVPIHPPTKLNLEPKVLYFKDGPGGTFPGGFDLAYWSLGVYPVFELDTQLTVLARNVLRLFSQDPWFFFFVAIWFVSQSLLGSLRIGRVLPPSLMTILAVPALAGIGLFCLVEMEIRYCAPFVFLGLVALFACPRYRPDSKSVPRYAVIGSLGLAAVMIAQLGLTVVDESIRGLYSTDTKLSYQDRFLEQVRVKDFLKKSGLKTGDYTAVVGSPHHYWARMAGVRIMAEIPDVHGFLSTDQSRRRTALKSLAEVDVKIVVGKFSGFGTIEKEGWIPVPGTQDYFVLPLRADLTSG</sequence>
<feature type="transmembrane region" description="Helical" evidence="1">
    <location>
        <begin position="300"/>
        <end position="321"/>
    </location>
</feature>
<protein>
    <submittedName>
        <fullName evidence="2">Uncharacterized protein</fullName>
    </submittedName>
</protein>
<proteinExistence type="predicted"/>
<dbReference type="Proteomes" id="UP000807825">
    <property type="component" value="Unassembled WGS sequence"/>
</dbReference>
<organism evidence="2 3">
    <name type="scientific">Desulfomonile tiedjei</name>
    <dbReference type="NCBI Taxonomy" id="2358"/>
    <lineage>
        <taxon>Bacteria</taxon>
        <taxon>Pseudomonadati</taxon>
        <taxon>Thermodesulfobacteriota</taxon>
        <taxon>Desulfomonilia</taxon>
        <taxon>Desulfomonilales</taxon>
        <taxon>Desulfomonilaceae</taxon>
        <taxon>Desulfomonile</taxon>
    </lineage>
</organism>
<keyword evidence="1" id="KW-0472">Membrane</keyword>
<feature type="transmembrane region" description="Helical" evidence="1">
    <location>
        <begin position="170"/>
        <end position="188"/>
    </location>
</feature>
<feature type="transmembrane region" description="Helical" evidence="1">
    <location>
        <begin position="94"/>
        <end position="115"/>
    </location>
</feature>
<keyword evidence="1" id="KW-0812">Transmembrane</keyword>
<feature type="transmembrane region" description="Helical" evidence="1">
    <location>
        <begin position="411"/>
        <end position="432"/>
    </location>
</feature>
<reference evidence="2" key="1">
    <citation type="submission" date="2020-07" db="EMBL/GenBank/DDBJ databases">
        <title>Huge and variable diversity of episymbiotic CPR bacteria and DPANN archaea in groundwater ecosystems.</title>
        <authorList>
            <person name="He C.Y."/>
            <person name="Keren R."/>
            <person name="Whittaker M."/>
            <person name="Farag I.F."/>
            <person name="Doudna J."/>
            <person name="Cate J.H.D."/>
            <person name="Banfield J.F."/>
        </authorList>
    </citation>
    <scope>NUCLEOTIDE SEQUENCE</scope>
    <source>
        <strain evidence="2">NC_groundwater_1664_Pr3_B-0.1um_52_9</strain>
    </source>
</reference>
<comment type="caution">
    <text evidence="2">The sequence shown here is derived from an EMBL/GenBank/DDBJ whole genome shotgun (WGS) entry which is preliminary data.</text>
</comment>
<evidence type="ECO:0000256" key="1">
    <source>
        <dbReference type="SAM" id="Phobius"/>
    </source>
</evidence>
<feature type="transmembrane region" description="Helical" evidence="1">
    <location>
        <begin position="263"/>
        <end position="288"/>
    </location>
</feature>
<evidence type="ECO:0000313" key="3">
    <source>
        <dbReference type="Proteomes" id="UP000807825"/>
    </source>
</evidence>
<evidence type="ECO:0000313" key="2">
    <source>
        <dbReference type="EMBL" id="MBI5250276.1"/>
    </source>
</evidence>
<feature type="transmembrane region" description="Helical" evidence="1">
    <location>
        <begin position="488"/>
        <end position="512"/>
    </location>
</feature>
<name>A0A9D6Z6N4_9BACT</name>
<dbReference type="AlphaFoldDB" id="A0A9D6Z6N4"/>
<accession>A0A9D6Z6N4</accession>
<feature type="transmembrane region" description="Helical" evidence="1">
    <location>
        <begin position="209"/>
        <end position="226"/>
    </location>
</feature>
<feature type="transmembrane region" description="Helical" evidence="1">
    <location>
        <begin position="438"/>
        <end position="457"/>
    </location>
</feature>